<dbReference type="EMBL" id="CP009928">
    <property type="protein sequence ID" value="AKK74530.1"/>
    <property type="molecule type" value="Genomic_DNA"/>
</dbReference>
<dbReference type="OrthoDB" id="660843at2"/>
<dbReference type="Gene3D" id="3.40.630.30">
    <property type="match status" value="1"/>
</dbReference>
<reference evidence="1 2" key="1">
    <citation type="submission" date="2014-11" db="EMBL/GenBank/DDBJ databases">
        <authorList>
            <person name="Park G.-S."/>
            <person name="Hong S.-J."/>
            <person name="Jung B.K."/>
            <person name="Khan A.R."/>
            <person name="Kwak Y."/>
            <person name="Shin J.-H."/>
        </authorList>
    </citation>
    <scope>NUCLEOTIDE SEQUENCE [LARGE SCALE GENOMIC DNA]</scope>
    <source>
        <strain evidence="1 2">DSM 27622</strain>
    </source>
</reference>
<protein>
    <recommendedName>
        <fullName evidence="3">N-acetyltransferase domain-containing protein</fullName>
    </recommendedName>
</protein>
<dbReference type="KEGG" id="cgn:OK18_19640"/>
<sequence length="168" mass="18982">MEIISKFMIGSEEGISDLITIIDSSVYALHKDFVSEEDIRQYINNEIDPRKMINELNNLSNQLVMTYADQQPAGYSLIKSGSVYPGIVAGKRATEISFVIIPDFNTPEIRQSLWKKCRAAVSFTDEIWINMLAHDPLLEFLKENGFTQIDTAQTGPFSLPSCILKMEI</sequence>
<evidence type="ECO:0008006" key="3">
    <source>
        <dbReference type="Google" id="ProtNLM"/>
    </source>
</evidence>
<proteinExistence type="predicted"/>
<evidence type="ECO:0000313" key="1">
    <source>
        <dbReference type="EMBL" id="AKK74530.1"/>
    </source>
</evidence>
<gene>
    <name evidence="1" type="ORF">OK18_19640</name>
</gene>
<name>A0A0G3M7J8_CHRGL</name>
<dbReference type="Proteomes" id="UP000035213">
    <property type="component" value="Chromosome"/>
</dbReference>
<dbReference type="STRING" id="1324352.OK18_19640"/>
<evidence type="ECO:0000313" key="2">
    <source>
        <dbReference type="Proteomes" id="UP000035213"/>
    </source>
</evidence>
<organism evidence="1 2">
    <name type="scientific">Chryseobacterium gallinarum</name>
    <dbReference type="NCBI Taxonomy" id="1324352"/>
    <lineage>
        <taxon>Bacteria</taxon>
        <taxon>Pseudomonadati</taxon>
        <taxon>Bacteroidota</taxon>
        <taxon>Flavobacteriia</taxon>
        <taxon>Flavobacteriales</taxon>
        <taxon>Weeksellaceae</taxon>
        <taxon>Chryseobacterium group</taxon>
        <taxon>Chryseobacterium</taxon>
    </lineage>
</organism>
<dbReference type="RefSeq" id="WP_053329107.1">
    <property type="nucleotide sequence ID" value="NZ_CP009928.1"/>
</dbReference>
<dbReference type="PATRIC" id="fig|1324352.5.peg.4126"/>
<dbReference type="AlphaFoldDB" id="A0A0G3M7J8"/>
<accession>A0A0G3M7J8</accession>